<accession>A0A0F9DQ60</accession>
<proteinExistence type="predicted"/>
<gene>
    <name evidence="1" type="ORF">LCGC14_2171240</name>
</gene>
<feature type="non-terminal residue" evidence="1">
    <location>
        <position position="1"/>
    </location>
</feature>
<protein>
    <submittedName>
        <fullName evidence="1">Uncharacterized protein</fullName>
    </submittedName>
</protein>
<organism evidence="1">
    <name type="scientific">marine sediment metagenome</name>
    <dbReference type="NCBI Taxonomy" id="412755"/>
    <lineage>
        <taxon>unclassified sequences</taxon>
        <taxon>metagenomes</taxon>
        <taxon>ecological metagenomes</taxon>
    </lineage>
</organism>
<reference evidence="1" key="1">
    <citation type="journal article" date="2015" name="Nature">
        <title>Complex archaea that bridge the gap between prokaryotes and eukaryotes.</title>
        <authorList>
            <person name="Spang A."/>
            <person name="Saw J.H."/>
            <person name="Jorgensen S.L."/>
            <person name="Zaremba-Niedzwiedzka K."/>
            <person name="Martijn J."/>
            <person name="Lind A.E."/>
            <person name="van Eijk R."/>
            <person name="Schleper C."/>
            <person name="Guy L."/>
            <person name="Ettema T.J."/>
        </authorList>
    </citation>
    <scope>NUCLEOTIDE SEQUENCE</scope>
</reference>
<dbReference type="EMBL" id="LAZR01028037">
    <property type="protein sequence ID" value="KKL63819.1"/>
    <property type="molecule type" value="Genomic_DNA"/>
</dbReference>
<sequence length="125" mass="14393">NYITTACQAVGISTPSYYEWLSKGERDFDGGVDSIYAAFFNAIKRAEAQAELNMVDVVREAAVVKREWLPAMTHLSRRHRERWSERYAPTTVQDNRQVHISTVIKHYHSVDQGEEAAERYLSSKE</sequence>
<dbReference type="AlphaFoldDB" id="A0A0F9DQ60"/>
<comment type="caution">
    <text evidence="1">The sequence shown here is derived from an EMBL/GenBank/DDBJ whole genome shotgun (WGS) entry which is preliminary data.</text>
</comment>
<evidence type="ECO:0000313" key="1">
    <source>
        <dbReference type="EMBL" id="KKL63819.1"/>
    </source>
</evidence>
<name>A0A0F9DQ60_9ZZZZ</name>